<accession>A0ABS0S8K8</accession>
<protein>
    <submittedName>
        <fullName evidence="1">Uncharacterized protein</fullName>
    </submittedName>
</protein>
<dbReference type="RefSeq" id="WP_198474113.1">
    <property type="nucleotide sequence ID" value="NZ_JADGMQ010000001.1"/>
</dbReference>
<name>A0ABS0S8K8_9HYPH</name>
<sequence length="76" mass="8560">MTTNVQAVRRHLEEAYRLLDGSDELSEKTRQALDILIDGLLAAEYRTKCTGAKIINFPLRRGEDERVRQTSSPAGN</sequence>
<proteinExistence type="predicted"/>
<organism evidence="1 2">
    <name type="scientific">Aquamicrobium zhengzhouense</name>
    <dbReference type="NCBI Taxonomy" id="2781738"/>
    <lineage>
        <taxon>Bacteria</taxon>
        <taxon>Pseudomonadati</taxon>
        <taxon>Pseudomonadota</taxon>
        <taxon>Alphaproteobacteria</taxon>
        <taxon>Hyphomicrobiales</taxon>
        <taxon>Phyllobacteriaceae</taxon>
        <taxon>Aquamicrobium</taxon>
    </lineage>
</organism>
<keyword evidence="2" id="KW-1185">Reference proteome</keyword>
<reference evidence="1 2" key="1">
    <citation type="submission" date="2020-10" db="EMBL/GenBank/DDBJ databases">
        <title>Aquamicrobium zhengzhouensis sp. nov., a exopolysaccharide producing bacterium isolated from farmland soil.</title>
        <authorList>
            <person name="Wang X."/>
        </authorList>
    </citation>
    <scope>NUCLEOTIDE SEQUENCE [LARGE SCALE GENOMIC DNA]</scope>
    <source>
        <strain evidence="2">cd-1</strain>
    </source>
</reference>
<dbReference type="EMBL" id="JADGMQ010000001">
    <property type="protein sequence ID" value="MBI1619633.1"/>
    <property type="molecule type" value="Genomic_DNA"/>
</dbReference>
<comment type="caution">
    <text evidence="1">The sequence shown here is derived from an EMBL/GenBank/DDBJ whole genome shotgun (WGS) entry which is preliminary data.</text>
</comment>
<gene>
    <name evidence="1" type="ORF">IOD40_02995</name>
</gene>
<evidence type="ECO:0000313" key="1">
    <source>
        <dbReference type="EMBL" id="MBI1619633.1"/>
    </source>
</evidence>
<evidence type="ECO:0000313" key="2">
    <source>
        <dbReference type="Proteomes" id="UP000601789"/>
    </source>
</evidence>
<dbReference type="Proteomes" id="UP000601789">
    <property type="component" value="Unassembled WGS sequence"/>
</dbReference>